<evidence type="ECO:0000256" key="1">
    <source>
        <dbReference type="ARBA" id="ARBA00023002"/>
    </source>
</evidence>
<accession>A0A1I5D0R2</accession>
<dbReference type="Proteomes" id="UP000199236">
    <property type="component" value="Unassembled WGS sequence"/>
</dbReference>
<sequence>MKIALTAKGWEIPAWIENLNKLLPEAEVRLSDNLGNLEEIEYALAWKGDTAFLNDLPNLKAIFSLGAGVEFLTQEPNLPDVPIVRVIGDDLTARMCEYVVLNVLMHHRHSLRSLKLQSRKDWTQIPDAAAEDFRVGVLGIGVLGLAAARKLQNLGYRVSGWSRSPKEIADLETYHGADGLDTMLGKTDILVSLLPHTPETEGILNLDLFKKLAKDGPLGGGVIINAGRGKLQVEDDIATAINQGILAGASLDVFEQEPLPSDSPLWELPNVIITPHIAAVSAPYATTKCIVEQIKRNEAGEPMVGIVDRGVGY</sequence>
<dbReference type="EMBL" id="FOVR01000002">
    <property type="protein sequence ID" value="SFN92737.1"/>
    <property type="molecule type" value="Genomic_DNA"/>
</dbReference>
<dbReference type="OrthoDB" id="9787219at2"/>
<feature type="domain" description="D-isomer specific 2-hydroxyacid dehydrogenase NAD-binding" evidence="3">
    <location>
        <begin position="103"/>
        <end position="278"/>
    </location>
</feature>
<dbReference type="CDD" id="cd12164">
    <property type="entry name" value="GDH_like_2"/>
    <property type="match status" value="1"/>
</dbReference>
<organism evidence="4 5">
    <name type="scientific">Cohaesibacter marisflavi</name>
    <dbReference type="NCBI Taxonomy" id="655353"/>
    <lineage>
        <taxon>Bacteria</taxon>
        <taxon>Pseudomonadati</taxon>
        <taxon>Pseudomonadota</taxon>
        <taxon>Alphaproteobacteria</taxon>
        <taxon>Hyphomicrobiales</taxon>
        <taxon>Cohaesibacteraceae</taxon>
    </lineage>
</organism>
<evidence type="ECO:0000313" key="5">
    <source>
        <dbReference type="Proteomes" id="UP000199236"/>
    </source>
</evidence>
<dbReference type="RefSeq" id="WP_090069845.1">
    <property type="nucleotide sequence ID" value="NZ_FOVR01000002.1"/>
</dbReference>
<name>A0A1I5D0R2_9HYPH</name>
<keyword evidence="5" id="KW-1185">Reference proteome</keyword>
<dbReference type="PANTHER" id="PTHR43333">
    <property type="entry name" value="2-HACID_DH_C DOMAIN-CONTAINING PROTEIN"/>
    <property type="match status" value="1"/>
</dbReference>
<keyword evidence="4" id="KW-0670">Pyruvate</keyword>
<keyword evidence="1" id="KW-0560">Oxidoreductase</keyword>
<dbReference type="Gene3D" id="3.40.50.720">
    <property type="entry name" value="NAD(P)-binding Rossmann-like Domain"/>
    <property type="match status" value="2"/>
</dbReference>
<dbReference type="SUPFAM" id="SSF51735">
    <property type="entry name" value="NAD(P)-binding Rossmann-fold domains"/>
    <property type="match status" value="1"/>
</dbReference>
<protein>
    <submittedName>
        <fullName evidence="4">Glyoxylate/hydroxypyruvate reductase A</fullName>
    </submittedName>
</protein>
<reference evidence="4 5" key="1">
    <citation type="submission" date="2016-10" db="EMBL/GenBank/DDBJ databases">
        <authorList>
            <person name="de Groot N.N."/>
        </authorList>
    </citation>
    <scope>NUCLEOTIDE SEQUENCE [LARGE SCALE GENOMIC DNA]</scope>
    <source>
        <strain evidence="4 5">CGMCC 1.9157</strain>
    </source>
</reference>
<dbReference type="PANTHER" id="PTHR43333:SF1">
    <property type="entry name" value="D-ISOMER SPECIFIC 2-HYDROXYACID DEHYDROGENASE NAD-BINDING DOMAIN-CONTAINING PROTEIN"/>
    <property type="match status" value="1"/>
</dbReference>
<evidence type="ECO:0000259" key="3">
    <source>
        <dbReference type="Pfam" id="PF02826"/>
    </source>
</evidence>
<gene>
    <name evidence="4" type="ORF">SAMN04488056_102428</name>
</gene>
<dbReference type="STRING" id="655353.SAMN04488056_102428"/>
<evidence type="ECO:0000313" key="4">
    <source>
        <dbReference type="EMBL" id="SFN92737.1"/>
    </source>
</evidence>
<dbReference type="InterPro" id="IPR036291">
    <property type="entry name" value="NAD(P)-bd_dom_sf"/>
</dbReference>
<dbReference type="AlphaFoldDB" id="A0A1I5D0R2"/>
<evidence type="ECO:0000256" key="2">
    <source>
        <dbReference type="ARBA" id="ARBA00023027"/>
    </source>
</evidence>
<dbReference type="Pfam" id="PF02826">
    <property type="entry name" value="2-Hacid_dh_C"/>
    <property type="match status" value="1"/>
</dbReference>
<proteinExistence type="predicted"/>
<dbReference type="GO" id="GO:0051287">
    <property type="term" value="F:NAD binding"/>
    <property type="evidence" value="ECO:0007669"/>
    <property type="project" value="InterPro"/>
</dbReference>
<dbReference type="GO" id="GO:0016491">
    <property type="term" value="F:oxidoreductase activity"/>
    <property type="evidence" value="ECO:0007669"/>
    <property type="project" value="UniProtKB-KW"/>
</dbReference>
<dbReference type="InterPro" id="IPR006140">
    <property type="entry name" value="D-isomer_DH_NAD-bd"/>
</dbReference>
<keyword evidence="2" id="KW-0520">NAD</keyword>